<dbReference type="RefSeq" id="WP_158435079.1">
    <property type="nucleotide sequence ID" value="NZ_CP103305.1"/>
</dbReference>
<dbReference type="Gene3D" id="3.40.800.10">
    <property type="entry name" value="Ureohydrolase domain"/>
    <property type="match status" value="1"/>
</dbReference>
<dbReference type="GO" id="GO:0033389">
    <property type="term" value="P:putrescine biosynthetic process from arginine, via agmatine"/>
    <property type="evidence" value="ECO:0007669"/>
    <property type="project" value="TreeGrafter"/>
</dbReference>
<comment type="cofactor">
    <cofactor evidence="4">
        <name>Mn(2+)</name>
        <dbReference type="ChEBI" id="CHEBI:29035"/>
    </cofactor>
    <text evidence="4">Binds 2 manganese ions per subunit.</text>
</comment>
<evidence type="ECO:0000313" key="6">
    <source>
        <dbReference type="EMBL" id="UVS69982.1"/>
    </source>
</evidence>
<evidence type="ECO:0000256" key="2">
    <source>
        <dbReference type="ARBA" id="ARBA00022723"/>
    </source>
</evidence>
<accession>A0A977IFT9</accession>
<dbReference type="GeneID" id="74946100"/>
<dbReference type="PROSITE" id="PS51409">
    <property type="entry name" value="ARGINASE_2"/>
    <property type="match status" value="1"/>
</dbReference>
<dbReference type="AlphaFoldDB" id="A0A977IFT9"/>
<proteinExistence type="inferred from homology"/>
<dbReference type="PANTHER" id="PTHR11358:SF26">
    <property type="entry name" value="GUANIDINO ACID HYDROLASE, MITOCHONDRIAL"/>
    <property type="match status" value="1"/>
</dbReference>
<keyword evidence="2 4" id="KW-0479">Metal-binding</keyword>
<dbReference type="Proteomes" id="UP001059771">
    <property type="component" value="Chromosome"/>
</dbReference>
<keyword evidence="3 5" id="KW-0378">Hydrolase</keyword>
<sequence>MALTRFHRANAKSFSDANIIVMGVPDESRSHATRKGTSTAPDTIRAASDESEFFVRDGKLIPTVPMRGTLEGKRIFDAGNVQRNAVYEQARKIVEAGKTPVTLGGDHSLTTDILKAAGSGRKLSLLYFDAHPDFVSSARNYYGSVLTDSADYVDYKKSMLVGTRAAEPEEIENAKKAGLAMVTPIDITDLGVHKVAEMIREKVAGSRVYISVDLDCVDPAFAPGVSVPSPGGITVADLLYLLTSTISSCDVIGFDIVELSPDYDADGRTANLAARILTECIACLKKSPS</sequence>
<feature type="binding site" evidence="4">
    <location>
        <position position="133"/>
    </location>
    <ligand>
        <name>Mn(2+)</name>
        <dbReference type="ChEBI" id="CHEBI:29035"/>
        <label>1</label>
    </ligand>
</feature>
<dbReference type="GO" id="GO:0008783">
    <property type="term" value="F:agmatinase activity"/>
    <property type="evidence" value="ECO:0007669"/>
    <property type="project" value="TreeGrafter"/>
</dbReference>
<keyword evidence="4" id="KW-0464">Manganese</keyword>
<feature type="binding site" evidence="4">
    <location>
        <position position="213"/>
    </location>
    <ligand>
        <name>Mn(2+)</name>
        <dbReference type="ChEBI" id="CHEBI:29035"/>
        <label>1</label>
    </ligand>
</feature>
<dbReference type="InterPro" id="IPR006035">
    <property type="entry name" value="Ureohydrolase"/>
</dbReference>
<dbReference type="PIRSF" id="PIRSF036979">
    <property type="entry name" value="Arginase"/>
    <property type="match status" value="1"/>
</dbReference>
<evidence type="ECO:0000256" key="4">
    <source>
        <dbReference type="PIRSR" id="PIRSR036979-1"/>
    </source>
</evidence>
<feature type="binding site" evidence="4">
    <location>
        <position position="129"/>
    </location>
    <ligand>
        <name>Mn(2+)</name>
        <dbReference type="ChEBI" id="CHEBI:29035"/>
        <label>1</label>
    </ligand>
</feature>
<dbReference type="PROSITE" id="PS01053">
    <property type="entry name" value="ARGINASE_1"/>
    <property type="match status" value="1"/>
</dbReference>
<dbReference type="SUPFAM" id="SSF52768">
    <property type="entry name" value="Arginase/deacetylase"/>
    <property type="match status" value="1"/>
</dbReference>
<dbReference type="PANTHER" id="PTHR11358">
    <property type="entry name" value="ARGINASE/AGMATINASE"/>
    <property type="match status" value="1"/>
</dbReference>
<organism evidence="6">
    <name type="scientific">Nitrososphaera viennensis</name>
    <dbReference type="NCBI Taxonomy" id="1034015"/>
    <lineage>
        <taxon>Archaea</taxon>
        <taxon>Nitrososphaerota</taxon>
        <taxon>Nitrososphaeria</taxon>
        <taxon>Nitrososphaerales</taxon>
        <taxon>Nitrososphaeraceae</taxon>
        <taxon>Nitrososphaera</taxon>
    </lineage>
</organism>
<dbReference type="EMBL" id="CP103305">
    <property type="protein sequence ID" value="UVS69982.1"/>
    <property type="molecule type" value="Genomic_DNA"/>
</dbReference>
<reference evidence="6" key="1">
    <citation type="submission" date="2022-08" db="EMBL/GenBank/DDBJ databases">
        <title>Dynamic responses of ammonia-oxidizing microbial communities induced by reactive oxygen species (ROS) in fluctuating redox aquifers.</title>
        <authorList>
            <person name="Wang P."/>
            <person name="Wang H."/>
        </authorList>
    </citation>
    <scope>NUCLEOTIDE SEQUENCE</scope>
    <source>
        <strain evidence="6">PLX03</strain>
    </source>
</reference>
<evidence type="ECO:0000256" key="5">
    <source>
        <dbReference type="RuleBase" id="RU003684"/>
    </source>
</evidence>
<dbReference type="InterPro" id="IPR023696">
    <property type="entry name" value="Ureohydrolase_dom_sf"/>
</dbReference>
<protein>
    <submittedName>
        <fullName evidence="6">Arginase family protein</fullName>
    </submittedName>
</protein>
<dbReference type="Pfam" id="PF00491">
    <property type="entry name" value="Arginase"/>
    <property type="match status" value="1"/>
</dbReference>
<feature type="binding site" evidence="4">
    <location>
        <position position="107"/>
    </location>
    <ligand>
        <name>Mn(2+)</name>
        <dbReference type="ChEBI" id="CHEBI:29035"/>
        <label>1</label>
    </ligand>
</feature>
<evidence type="ECO:0000256" key="1">
    <source>
        <dbReference type="ARBA" id="ARBA00009227"/>
    </source>
</evidence>
<evidence type="ECO:0000256" key="3">
    <source>
        <dbReference type="ARBA" id="ARBA00022801"/>
    </source>
</evidence>
<comment type="similarity">
    <text evidence="1">Belongs to the arginase family. Agmatinase subfamily.</text>
</comment>
<name>A0A977IFT9_9ARCH</name>
<feature type="binding site" evidence="4">
    <location>
        <position position="215"/>
    </location>
    <ligand>
        <name>Mn(2+)</name>
        <dbReference type="ChEBI" id="CHEBI:29035"/>
        <label>1</label>
    </ligand>
</feature>
<dbReference type="InterPro" id="IPR020855">
    <property type="entry name" value="Ureohydrolase_Mn_BS"/>
</dbReference>
<feature type="binding site" evidence="4">
    <location>
        <position position="131"/>
    </location>
    <ligand>
        <name>Mn(2+)</name>
        <dbReference type="ChEBI" id="CHEBI:29035"/>
        <label>1</label>
    </ligand>
</feature>
<dbReference type="GO" id="GO:0046872">
    <property type="term" value="F:metal ion binding"/>
    <property type="evidence" value="ECO:0007669"/>
    <property type="project" value="UniProtKB-KW"/>
</dbReference>
<gene>
    <name evidence="6" type="ORF">NWT39_04145</name>
</gene>